<reference evidence="3" key="1">
    <citation type="journal article" date="2012" name="J. Bacteriol.">
        <title>Genome Sequence of Streptomyces auratus Strain AGR0001, a Phoslactomycin-Producing Actinomycete.</title>
        <authorList>
            <person name="Han X."/>
            <person name="Li M."/>
            <person name="Ding Z."/>
            <person name="Zhao J."/>
            <person name="Ji K."/>
            <person name="Wen M."/>
            <person name="Lu T."/>
        </authorList>
    </citation>
    <scope>NUCLEOTIDE SEQUENCE [LARGE SCALE GENOMIC DNA]</scope>
    <source>
        <strain evidence="3">AGR0001</strain>
    </source>
</reference>
<evidence type="ECO:0008006" key="6">
    <source>
        <dbReference type="Google" id="ProtNLM"/>
    </source>
</evidence>
<sequence length="144" mass="15200">MKRTAATAFTALVLAAALSACSSDNSTNAAPKRANTTTPSAPSKAISDGEATAGTLPEPNVVTKLGYIRALTGIDPDIVHGREDKAVDRGLNQCQTIHNFPKDKPKQTKMAEMRFTSPSHPEGFGKAKAAQIVEAVHVNLCPKF</sequence>
<dbReference type="EMBL" id="CP072931">
    <property type="protein sequence ID" value="QTZ90096.1"/>
    <property type="molecule type" value="Genomic_DNA"/>
</dbReference>
<evidence type="ECO:0000313" key="4">
    <source>
        <dbReference type="EMBL" id="QTZ90096.1"/>
    </source>
</evidence>
<dbReference type="PROSITE" id="PS51257">
    <property type="entry name" value="PROKAR_LIPOPROTEIN"/>
    <property type="match status" value="1"/>
</dbReference>
<dbReference type="EMBL" id="AJGV01000175">
    <property type="protein sequence ID" value="EJJ03625.1"/>
    <property type="molecule type" value="Genomic_DNA"/>
</dbReference>
<feature type="region of interest" description="Disordered" evidence="1">
    <location>
        <begin position="23"/>
        <end position="57"/>
    </location>
</feature>
<dbReference type="eggNOG" id="ENOG502ZH0F">
    <property type="taxonomic scope" value="Bacteria"/>
</dbReference>
<dbReference type="PATRIC" id="fig|1160718.3.peg.5651"/>
<dbReference type="RefSeq" id="WP_006607088.1">
    <property type="nucleotide sequence ID" value="NZ_CP072931.1"/>
</dbReference>
<dbReference type="HOGENOM" id="CLU_152366_0_0_11"/>
<evidence type="ECO:0000256" key="1">
    <source>
        <dbReference type="SAM" id="MobiDB-lite"/>
    </source>
</evidence>
<proteinExistence type="predicted"/>
<accession>J2JU66</accession>
<protein>
    <recommendedName>
        <fullName evidence="6">DUF732 domain-containing protein</fullName>
    </recommendedName>
</protein>
<reference evidence="4" key="2">
    <citation type="submission" date="2021-04" db="EMBL/GenBank/DDBJ databases">
        <authorList>
            <person name="Wen M.-L."/>
            <person name="Han X.-L."/>
            <person name="Xiong J."/>
        </authorList>
    </citation>
    <scope>NUCLEOTIDE SEQUENCE</scope>
    <source>
        <strain evidence="4">AGR0001</strain>
    </source>
</reference>
<keyword evidence="2" id="KW-0732">Signal</keyword>
<feature type="chain" id="PRO_5036283986" description="DUF732 domain-containing protein" evidence="2">
    <location>
        <begin position="30"/>
        <end position="144"/>
    </location>
</feature>
<dbReference type="AlphaFoldDB" id="J2JU66"/>
<evidence type="ECO:0000313" key="3">
    <source>
        <dbReference type="EMBL" id="EJJ03625.1"/>
    </source>
</evidence>
<dbReference type="OrthoDB" id="3297420at2"/>
<name>J2JU66_9ACTN</name>
<gene>
    <name evidence="4" type="ORF">SU9_000375</name>
    <name evidence="3" type="ORF">SU9_27899</name>
</gene>
<dbReference type="Proteomes" id="UP000009036">
    <property type="component" value="Chromosome"/>
</dbReference>
<dbReference type="KEGG" id="sauh:SU9_000375"/>
<evidence type="ECO:0000256" key="2">
    <source>
        <dbReference type="SAM" id="SignalP"/>
    </source>
</evidence>
<feature type="signal peptide" evidence="2">
    <location>
        <begin position="1"/>
        <end position="29"/>
    </location>
</feature>
<organism evidence="3">
    <name type="scientific">Streptomyces auratus AGR0001</name>
    <dbReference type="NCBI Taxonomy" id="1160718"/>
    <lineage>
        <taxon>Bacteria</taxon>
        <taxon>Bacillati</taxon>
        <taxon>Actinomycetota</taxon>
        <taxon>Actinomycetes</taxon>
        <taxon>Kitasatosporales</taxon>
        <taxon>Streptomycetaceae</taxon>
        <taxon>Streptomyces</taxon>
    </lineage>
</organism>
<feature type="compositionally biased region" description="Polar residues" evidence="1">
    <location>
        <begin position="24"/>
        <end position="41"/>
    </location>
</feature>
<evidence type="ECO:0000313" key="5">
    <source>
        <dbReference type="Proteomes" id="UP000009036"/>
    </source>
</evidence>
<keyword evidence="5" id="KW-1185">Reference proteome</keyword>